<dbReference type="EnsemblPlants" id="KEH40803">
    <property type="protein sequence ID" value="KEH40803"/>
    <property type="gene ID" value="MTR_1g035540"/>
</dbReference>
<keyword evidence="5" id="KW-0539">Nucleus</keyword>
<name>A0A072VH97_MEDTR</name>
<evidence type="ECO:0000256" key="2">
    <source>
        <dbReference type="ARBA" id="ARBA00023015"/>
    </source>
</evidence>
<evidence type="ECO:0000313" key="9">
    <source>
        <dbReference type="Proteomes" id="UP000002051"/>
    </source>
</evidence>
<reference evidence="7 9" key="2">
    <citation type="journal article" date="2014" name="BMC Genomics">
        <title>An improved genome release (version Mt4.0) for the model legume Medicago truncatula.</title>
        <authorList>
            <person name="Tang H."/>
            <person name="Krishnakumar V."/>
            <person name="Bidwell S."/>
            <person name="Rosen B."/>
            <person name="Chan A."/>
            <person name="Zhou S."/>
            <person name="Gentzbittel L."/>
            <person name="Childs K.L."/>
            <person name="Yandell M."/>
            <person name="Gundlach H."/>
            <person name="Mayer K.F."/>
            <person name="Schwartz D.C."/>
            <person name="Town C.D."/>
        </authorList>
    </citation>
    <scope>GENOME REANNOTATION</scope>
    <source>
        <strain evidence="7">A17</strain>
        <strain evidence="8 9">cv. Jemalong A17</strain>
    </source>
</reference>
<evidence type="ECO:0000313" key="7">
    <source>
        <dbReference type="EMBL" id="KEH40803.1"/>
    </source>
</evidence>
<evidence type="ECO:0000259" key="6">
    <source>
        <dbReference type="PROSITE" id="PS50863"/>
    </source>
</evidence>
<feature type="domain" description="TF-B3" evidence="6">
    <location>
        <begin position="1"/>
        <end position="68"/>
    </location>
</feature>
<proteinExistence type="predicted"/>
<sequence length="137" mass="15509">MWFQQQHSNGRGSEDHGMHFYLPIQQHKELVGWKSFSKEHDLKVGDVCKFEMAQREPLSFTIIIIPATEEPCPEQFQGSVSPNSHDKFKVSVTSLDKLLYIPSPKSSAYSTSSTAVVSDFSRTRVFSACPQTLSRIQ</sequence>
<dbReference type="AlphaFoldDB" id="A0A072VH97"/>
<reference evidence="8" key="3">
    <citation type="submission" date="2015-04" db="UniProtKB">
        <authorList>
            <consortium name="EnsemblPlants"/>
        </authorList>
    </citation>
    <scope>IDENTIFICATION</scope>
    <source>
        <strain evidence="8">cv. Jemalong A17</strain>
    </source>
</reference>
<evidence type="ECO:0000256" key="5">
    <source>
        <dbReference type="ARBA" id="ARBA00023242"/>
    </source>
</evidence>
<evidence type="ECO:0000313" key="8">
    <source>
        <dbReference type="EnsemblPlants" id="KEH40803"/>
    </source>
</evidence>
<protein>
    <recommendedName>
        <fullName evidence="6">TF-B3 domain-containing protein</fullName>
    </recommendedName>
</protein>
<dbReference type="GO" id="GO:0003677">
    <property type="term" value="F:DNA binding"/>
    <property type="evidence" value="ECO:0007669"/>
    <property type="project" value="UniProtKB-KW"/>
</dbReference>
<evidence type="ECO:0000256" key="3">
    <source>
        <dbReference type="ARBA" id="ARBA00023125"/>
    </source>
</evidence>
<dbReference type="PROSITE" id="PS50863">
    <property type="entry name" value="B3"/>
    <property type="match status" value="1"/>
</dbReference>
<organism evidence="7 9">
    <name type="scientific">Medicago truncatula</name>
    <name type="common">Barrel medic</name>
    <name type="synonym">Medicago tribuloides</name>
    <dbReference type="NCBI Taxonomy" id="3880"/>
    <lineage>
        <taxon>Eukaryota</taxon>
        <taxon>Viridiplantae</taxon>
        <taxon>Streptophyta</taxon>
        <taxon>Embryophyta</taxon>
        <taxon>Tracheophyta</taxon>
        <taxon>Spermatophyta</taxon>
        <taxon>Magnoliopsida</taxon>
        <taxon>eudicotyledons</taxon>
        <taxon>Gunneridae</taxon>
        <taxon>Pentapetalae</taxon>
        <taxon>rosids</taxon>
        <taxon>fabids</taxon>
        <taxon>Fabales</taxon>
        <taxon>Fabaceae</taxon>
        <taxon>Papilionoideae</taxon>
        <taxon>50 kb inversion clade</taxon>
        <taxon>NPAAA clade</taxon>
        <taxon>Hologalegina</taxon>
        <taxon>IRL clade</taxon>
        <taxon>Trifolieae</taxon>
        <taxon>Medicago</taxon>
    </lineage>
</organism>
<evidence type="ECO:0000256" key="1">
    <source>
        <dbReference type="ARBA" id="ARBA00004123"/>
    </source>
</evidence>
<gene>
    <name evidence="7" type="ordered locus">MTR_1g035540</name>
</gene>
<keyword evidence="9" id="KW-1185">Reference proteome</keyword>
<evidence type="ECO:0000256" key="4">
    <source>
        <dbReference type="ARBA" id="ARBA00023163"/>
    </source>
</evidence>
<dbReference type="HOGENOM" id="CLU_1868142_0_0_1"/>
<reference evidence="7 9" key="1">
    <citation type="journal article" date="2011" name="Nature">
        <title>The Medicago genome provides insight into the evolution of rhizobial symbioses.</title>
        <authorList>
            <person name="Young N.D."/>
            <person name="Debelle F."/>
            <person name="Oldroyd G.E."/>
            <person name="Geurts R."/>
            <person name="Cannon S.B."/>
            <person name="Udvardi M.K."/>
            <person name="Benedito V.A."/>
            <person name="Mayer K.F."/>
            <person name="Gouzy J."/>
            <person name="Schoof H."/>
            <person name="Van de Peer Y."/>
            <person name="Proost S."/>
            <person name="Cook D.R."/>
            <person name="Meyers B.C."/>
            <person name="Spannagl M."/>
            <person name="Cheung F."/>
            <person name="De Mita S."/>
            <person name="Krishnakumar V."/>
            <person name="Gundlach H."/>
            <person name="Zhou S."/>
            <person name="Mudge J."/>
            <person name="Bharti A.K."/>
            <person name="Murray J.D."/>
            <person name="Naoumkina M.A."/>
            <person name="Rosen B."/>
            <person name="Silverstein K.A."/>
            <person name="Tang H."/>
            <person name="Rombauts S."/>
            <person name="Zhao P.X."/>
            <person name="Zhou P."/>
            <person name="Barbe V."/>
            <person name="Bardou P."/>
            <person name="Bechner M."/>
            <person name="Bellec A."/>
            <person name="Berger A."/>
            <person name="Berges H."/>
            <person name="Bidwell S."/>
            <person name="Bisseling T."/>
            <person name="Choisne N."/>
            <person name="Couloux A."/>
            <person name="Denny R."/>
            <person name="Deshpande S."/>
            <person name="Dai X."/>
            <person name="Doyle J.J."/>
            <person name="Dudez A.M."/>
            <person name="Farmer A.D."/>
            <person name="Fouteau S."/>
            <person name="Franken C."/>
            <person name="Gibelin C."/>
            <person name="Gish J."/>
            <person name="Goldstein S."/>
            <person name="Gonzalez A.J."/>
            <person name="Green P.J."/>
            <person name="Hallab A."/>
            <person name="Hartog M."/>
            <person name="Hua A."/>
            <person name="Humphray S.J."/>
            <person name="Jeong D.H."/>
            <person name="Jing Y."/>
            <person name="Jocker A."/>
            <person name="Kenton S.M."/>
            <person name="Kim D.J."/>
            <person name="Klee K."/>
            <person name="Lai H."/>
            <person name="Lang C."/>
            <person name="Lin S."/>
            <person name="Macmil S.L."/>
            <person name="Magdelenat G."/>
            <person name="Matthews L."/>
            <person name="McCorrison J."/>
            <person name="Monaghan E.L."/>
            <person name="Mun J.H."/>
            <person name="Najar F.Z."/>
            <person name="Nicholson C."/>
            <person name="Noirot C."/>
            <person name="O'Bleness M."/>
            <person name="Paule C.R."/>
            <person name="Poulain J."/>
            <person name="Prion F."/>
            <person name="Qin B."/>
            <person name="Qu C."/>
            <person name="Retzel E.F."/>
            <person name="Riddle C."/>
            <person name="Sallet E."/>
            <person name="Samain S."/>
            <person name="Samson N."/>
            <person name="Sanders I."/>
            <person name="Saurat O."/>
            <person name="Scarpelli C."/>
            <person name="Schiex T."/>
            <person name="Segurens B."/>
            <person name="Severin A.J."/>
            <person name="Sherrier D.J."/>
            <person name="Shi R."/>
            <person name="Sims S."/>
            <person name="Singer S.R."/>
            <person name="Sinharoy S."/>
            <person name="Sterck L."/>
            <person name="Viollet A."/>
            <person name="Wang B.B."/>
            <person name="Wang K."/>
            <person name="Wang M."/>
            <person name="Wang X."/>
            <person name="Warfsmann J."/>
            <person name="Weissenbach J."/>
            <person name="White D.D."/>
            <person name="White J.D."/>
            <person name="Wiley G.B."/>
            <person name="Wincker P."/>
            <person name="Xing Y."/>
            <person name="Yang L."/>
            <person name="Yao Z."/>
            <person name="Ying F."/>
            <person name="Zhai J."/>
            <person name="Zhou L."/>
            <person name="Zuber A."/>
            <person name="Denarie J."/>
            <person name="Dixon R.A."/>
            <person name="May G.D."/>
            <person name="Schwartz D.C."/>
            <person name="Rogers J."/>
            <person name="Quetier F."/>
            <person name="Town C.D."/>
            <person name="Roe B.A."/>
        </authorList>
    </citation>
    <scope>NUCLEOTIDE SEQUENCE [LARGE SCALE GENOMIC DNA]</scope>
    <source>
        <strain evidence="7">A17</strain>
        <strain evidence="8 9">cv. Jemalong A17</strain>
    </source>
</reference>
<comment type="subcellular location">
    <subcellularLocation>
        <location evidence="1">Nucleus</location>
    </subcellularLocation>
</comment>
<dbReference type="SUPFAM" id="SSF101936">
    <property type="entry name" value="DNA-binding pseudobarrel domain"/>
    <property type="match status" value="1"/>
</dbReference>
<dbReference type="GO" id="GO:0005634">
    <property type="term" value="C:nucleus"/>
    <property type="evidence" value="ECO:0007669"/>
    <property type="project" value="UniProtKB-SubCell"/>
</dbReference>
<dbReference type="EMBL" id="CM001217">
    <property type="protein sequence ID" value="KEH40803.1"/>
    <property type="molecule type" value="Genomic_DNA"/>
</dbReference>
<dbReference type="Proteomes" id="UP000002051">
    <property type="component" value="Unassembled WGS sequence"/>
</dbReference>
<keyword evidence="3" id="KW-0238">DNA-binding</keyword>
<keyword evidence="2" id="KW-0805">Transcription regulation</keyword>
<dbReference type="CDD" id="cd10017">
    <property type="entry name" value="B3_DNA"/>
    <property type="match status" value="1"/>
</dbReference>
<accession>A0A072VH97</accession>
<keyword evidence="4" id="KW-0804">Transcription</keyword>
<dbReference type="InterPro" id="IPR015300">
    <property type="entry name" value="DNA-bd_pseudobarrel_sf"/>
</dbReference>
<dbReference type="Gene3D" id="2.40.330.10">
    <property type="entry name" value="DNA-binding pseudobarrel domain"/>
    <property type="match status" value="1"/>
</dbReference>
<dbReference type="InterPro" id="IPR003340">
    <property type="entry name" value="B3_DNA-bd"/>
</dbReference>